<evidence type="ECO:0000259" key="7">
    <source>
        <dbReference type="PROSITE" id="PS50994"/>
    </source>
</evidence>
<name>A0A7L3AKN7_9AVES</name>
<evidence type="ECO:0000256" key="1">
    <source>
        <dbReference type="ARBA" id="ARBA00022679"/>
    </source>
</evidence>
<keyword evidence="4" id="KW-0255">Endonuclease</keyword>
<dbReference type="AlphaFoldDB" id="A0A7L3AKN7"/>
<evidence type="ECO:0000256" key="3">
    <source>
        <dbReference type="ARBA" id="ARBA00022722"/>
    </source>
</evidence>
<dbReference type="InterPro" id="IPR001584">
    <property type="entry name" value="Integrase_cat-core"/>
</dbReference>
<keyword evidence="6" id="KW-0695">RNA-directed DNA polymerase</keyword>
<sequence>RGLKPNALWQMDVTHVAEFGKLKYGHVSIDTYSHYIWATAQSGEKTLHVERHLLESFAVMGVPQEIKTDNAPAYISKRLTAFFQLWGVKHSTGIPHSPTGQAIVE</sequence>
<feature type="domain" description="Integrase catalytic" evidence="7">
    <location>
        <begin position="1"/>
        <end position="105"/>
    </location>
</feature>
<accession>A0A7L3AKN7</accession>
<keyword evidence="2" id="KW-0548">Nucleotidyltransferase</keyword>
<keyword evidence="9" id="KW-1185">Reference proteome</keyword>
<dbReference type="GO" id="GO:0003964">
    <property type="term" value="F:RNA-directed DNA polymerase activity"/>
    <property type="evidence" value="ECO:0007669"/>
    <property type="project" value="UniProtKB-KW"/>
</dbReference>
<dbReference type="GO" id="GO:0004519">
    <property type="term" value="F:endonuclease activity"/>
    <property type="evidence" value="ECO:0007669"/>
    <property type="project" value="UniProtKB-KW"/>
</dbReference>
<dbReference type="InterPro" id="IPR012337">
    <property type="entry name" value="RNaseH-like_sf"/>
</dbReference>
<evidence type="ECO:0000256" key="6">
    <source>
        <dbReference type="ARBA" id="ARBA00022918"/>
    </source>
</evidence>
<dbReference type="GO" id="GO:0016787">
    <property type="term" value="F:hydrolase activity"/>
    <property type="evidence" value="ECO:0007669"/>
    <property type="project" value="UniProtKB-KW"/>
</dbReference>
<dbReference type="GO" id="GO:0035613">
    <property type="term" value="F:RNA stem-loop binding"/>
    <property type="evidence" value="ECO:0007669"/>
    <property type="project" value="TreeGrafter"/>
</dbReference>
<dbReference type="PROSITE" id="PS50994">
    <property type="entry name" value="INTEGRASE"/>
    <property type="match status" value="1"/>
</dbReference>
<dbReference type="Proteomes" id="UP000536260">
    <property type="component" value="Unassembled WGS sequence"/>
</dbReference>
<keyword evidence="3" id="KW-0540">Nuclease</keyword>
<feature type="non-terminal residue" evidence="8">
    <location>
        <position position="105"/>
    </location>
</feature>
<organism evidence="8 9">
    <name type="scientific">Syrrhaptes paradoxus</name>
    <name type="common">Pallas's sandgrouse</name>
    <dbReference type="NCBI Taxonomy" id="302527"/>
    <lineage>
        <taxon>Eukaryota</taxon>
        <taxon>Metazoa</taxon>
        <taxon>Chordata</taxon>
        <taxon>Craniata</taxon>
        <taxon>Vertebrata</taxon>
        <taxon>Euteleostomi</taxon>
        <taxon>Archelosauria</taxon>
        <taxon>Archosauria</taxon>
        <taxon>Dinosauria</taxon>
        <taxon>Saurischia</taxon>
        <taxon>Theropoda</taxon>
        <taxon>Coelurosauria</taxon>
        <taxon>Aves</taxon>
        <taxon>Neognathae</taxon>
        <taxon>Neoaves</taxon>
        <taxon>Columbimorphae</taxon>
        <taxon>Pterocliformes</taxon>
        <taxon>Pteroclidae</taxon>
        <taxon>Syrrhaptes</taxon>
    </lineage>
</organism>
<dbReference type="EMBL" id="VZTO01005649">
    <property type="protein sequence ID" value="NXT19733.1"/>
    <property type="molecule type" value="Genomic_DNA"/>
</dbReference>
<keyword evidence="1" id="KW-0808">Transferase</keyword>
<comment type="caution">
    <text evidence="8">The sequence shown here is derived from an EMBL/GenBank/DDBJ whole genome shotgun (WGS) entry which is preliminary data.</text>
</comment>
<dbReference type="SUPFAM" id="SSF53098">
    <property type="entry name" value="Ribonuclease H-like"/>
    <property type="match status" value="1"/>
</dbReference>
<protein>
    <submittedName>
        <fullName evidence="8">POK19 protein</fullName>
    </submittedName>
</protein>
<evidence type="ECO:0000256" key="2">
    <source>
        <dbReference type="ARBA" id="ARBA00022695"/>
    </source>
</evidence>
<keyword evidence="5" id="KW-0378">Hydrolase</keyword>
<evidence type="ECO:0000256" key="4">
    <source>
        <dbReference type="ARBA" id="ARBA00022759"/>
    </source>
</evidence>
<dbReference type="PANTHER" id="PTHR41694">
    <property type="entry name" value="ENDOGENOUS RETROVIRUS GROUP K MEMBER POL PROTEIN"/>
    <property type="match status" value="1"/>
</dbReference>
<evidence type="ECO:0000256" key="5">
    <source>
        <dbReference type="ARBA" id="ARBA00022801"/>
    </source>
</evidence>
<feature type="non-terminal residue" evidence="8">
    <location>
        <position position="1"/>
    </location>
</feature>
<dbReference type="InterPro" id="IPR036397">
    <property type="entry name" value="RNaseH_sf"/>
</dbReference>
<evidence type="ECO:0000313" key="9">
    <source>
        <dbReference type="Proteomes" id="UP000536260"/>
    </source>
</evidence>
<dbReference type="GO" id="GO:0015074">
    <property type="term" value="P:DNA integration"/>
    <property type="evidence" value="ECO:0007669"/>
    <property type="project" value="InterPro"/>
</dbReference>
<evidence type="ECO:0000313" key="8">
    <source>
        <dbReference type="EMBL" id="NXT19733.1"/>
    </source>
</evidence>
<proteinExistence type="predicted"/>
<gene>
    <name evidence="8" type="primary">Ervk19_2</name>
    <name evidence="8" type="ORF">SYRPAR_R14576</name>
</gene>
<dbReference type="Pfam" id="PF00665">
    <property type="entry name" value="rve"/>
    <property type="match status" value="1"/>
</dbReference>
<reference evidence="8 9" key="1">
    <citation type="submission" date="2019-09" db="EMBL/GenBank/DDBJ databases">
        <title>Bird 10,000 Genomes (B10K) Project - Family phase.</title>
        <authorList>
            <person name="Zhang G."/>
        </authorList>
    </citation>
    <scope>NUCLEOTIDE SEQUENCE [LARGE SCALE GENOMIC DNA]</scope>
    <source>
        <strain evidence="8">B10K-DU-003-42</strain>
        <tissue evidence="8">Mixed tissue sample</tissue>
    </source>
</reference>
<dbReference type="PANTHER" id="PTHR41694:SF3">
    <property type="entry name" value="RNA-DIRECTED DNA POLYMERASE-RELATED"/>
    <property type="match status" value="1"/>
</dbReference>
<dbReference type="Gene3D" id="3.30.420.10">
    <property type="entry name" value="Ribonuclease H-like superfamily/Ribonuclease H"/>
    <property type="match status" value="1"/>
</dbReference>